<dbReference type="PIRSF" id="PIRSF037394">
    <property type="entry name" value="ABC_thiamine-permease_YkoE_prd"/>
    <property type="match status" value="1"/>
</dbReference>
<feature type="transmembrane region" description="Helical" evidence="1">
    <location>
        <begin position="146"/>
        <end position="166"/>
    </location>
</feature>
<dbReference type="EMBL" id="FNDK01000003">
    <property type="protein sequence ID" value="SDH26247.1"/>
    <property type="molecule type" value="Genomic_DNA"/>
</dbReference>
<gene>
    <name evidence="2" type="ORF">SAMN05192534_10379</name>
</gene>
<evidence type="ECO:0000313" key="3">
    <source>
        <dbReference type="Proteomes" id="UP000199163"/>
    </source>
</evidence>
<dbReference type="RefSeq" id="WP_091271668.1">
    <property type="nucleotide sequence ID" value="NZ_FNDK01000003.1"/>
</dbReference>
<evidence type="ECO:0000256" key="1">
    <source>
        <dbReference type="SAM" id="Phobius"/>
    </source>
</evidence>
<feature type="transmembrane region" description="Helical" evidence="1">
    <location>
        <begin position="39"/>
        <end position="63"/>
    </location>
</feature>
<keyword evidence="1" id="KW-1133">Transmembrane helix</keyword>
<protein>
    <submittedName>
        <fullName evidence="2">Energy-coupling factor transport system substrate-specific component</fullName>
    </submittedName>
</protein>
<keyword evidence="1" id="KW-0472">Membrane</keyword>
<dbReference type="STRING" id="568899.SAMN05192534_10379"/>
<keyword evidence="3" id="KW-1185">Reference proteome</keyword>
<dbReference type="Proteomes" id="UP000199163">
    <property type="component" value="Unassembled WGS sequence"/>
</dbReference>
<dbReference type="OrthoDB" id="8017424at2"/>
<feature type="transmembrane region" description="Helical" evidence="1">
    <location>
        <begin position="118"/>
        <end position="140"/>
    </location>
</feature>
<dbReference type="InterPro" id="IPR017195">
    <property type="entry name" value="ABC_thiamin-permease_prd"/>
</dbReference>
<evidence type="ECO:0000313" key="2">
    <source>
        <dbReference type="EMBL" id="SDH26247.1"/>
    </source>
</evidence>
<feature type="transmembrane region" description="Helical" evidence="1">
    <location>
        <begin position="90"/>
        <end position="111"/>
    </location>
</feature>
<organism evidence="2 3">
    <name type="scientific">Alteribacillus persepolensis</name>
    <dbReference type="NCBI Taxonomy" id="568899"/>
    <lineage>
        <taxon>Bacteria</taxon>
        <taxon>Bacillati</taxon>
        <taxon>Bacillota</taxon>
        <taxon>Bacilli</taxon>
        <taxon>Bacillales</taxon>
        <taxon>Bacillaceae</taxon>
        <taxon>Alteribacillus</taxon>
    </lineage>
</organism>
<feature type="transmembrane region" description="Helical" evidence="1">
    <location>
        <begin position="12"/>
        <end position="32"/>
    </location>
</feature>
<accession>A0A1G8AZ91</accession>
<proteinExistence type="predicted"/>
<name>A0A1G8AZ91_9BACI</name>
<sequence length="198" mass="21225">MSLGKPLNLREIVVMAFISAVFGVLYLLWIFLNQIVTGVLGPVGGGLMAGFWILAPVVCALIIQKPGAALAAQMIAAGTEVMVGSVNAGAVLLLGLTQGLGAELIFALFLYRNYRLPVLMLAGMSGTFANFLTQYVMYGYSQYETMIVWFMLGTMLVSGALLAGWAGQALSYALVRTGVLNNFALGRSYYQKKMEESA</sequence>
<keyword evidence="1" id="KW-0812">Transmembrane</keyword>
<dbReference type="AlphaFoldDB" id="A0A1G8AZ91"/>
<reference evidence="2 3" key="1">
    <citation type="submission" date="2016-10" db="EMBL/GenBank/DDBJ databases">
        <authorList>
            <person name="de Groot N.N."/>
        </authorList>
    </citation>
    <scope>NUCLEOTIDE SEQUENCE [LARGE SCALE GENOMIC DNA]</scope>
    <source>
        <strain evidence="2 3">DSM 21632</strain>
    </source>
</reference>
<dbReference type="Pfam" id="PF09819">
    <property type="entry name" value="ABC_cobalt"/>
    <property type="match status" value="1"/>
</dbReference>